<dbReference type="InterPro" id="IPR009056">
    <property type="entry name" value="Cyt_c-like_dom"/>
</dbReference>
<dbReference type="GO" id="GO:0009055">
    <property type="term" value="F:electron transfer activity"/>
    <property type="evidence" value="ECO:0007669"/>
    <property type="project" value="InterPro"/>
</dbReference>
<protein>
    <recommendedName>
        <fullName evidence="5">Cytochrome c domain-containing protein</fullName>
    </recommendedName>
</protein>
<proteinExistence type="predicted"/>
<keyword evidence="1 4" id="KW-0349">Heme</keyword>
<dbReference type="Gene3D" id="1.10.760.10">
    <property type="entry name" value="Cytochrome c-like domain"/>
    <property type="match status" value="1"/>
</dbReference>
<dbReference type="GO" id="GO:0020037">
    <property type="term" value="F:heme binding"/>
    <property type="evidence" value="ECO:0007669"/>
    <property type="project" value="InterPro"/>
</dbReference>
<keyword evidence="2 4" id="KW-0479">Metal-binding</keyword>
<keyword evidence="3 4" id="KW-0408">Iron</keyword>
<evidence type="ECO:0000313" key="6">
    <source>
        <dbReference type="EMBL" id="KNG91883.1"/>
    </source>
</evidence>
<evidence type="ECO:0000256" key="2">
    <source>
        <dbReference type="ARBA" id="ARBA00022723"/>
    </source>
</evidence>
<dbReference type="SUPFAM" id="SSF46626">
    <property type="entry name" value="Cytochrome c"/>
    <property type="match status" value="1"/>
</dbReference>
<dbReference type="Proteomes" id="UP000036938">
    <property type="component" value="Unassembled WGS sequence"/>
</dbReference>
<dbReference type="PROSITE" id="PS51007">
    <property type="entry name" value="CYTC"/>
    <property type="match status" value="1"/>
</dbReference>
<dbReference type="Pfam" id="PF00034">
    <property type="entry name" value="Cytochrom_C"/>
    <property type="match status" value="1"/>
</dbReference>
<keyword evidence="7" id="KW-1185">Reference proteome</keyword>
<organism evidence="6 7">
    <name type="scientific">Pseudaestuariivita atlantica</name>
    <dbReference type="NCBI Taxonomy" id="1317121"/>
    <lineage>
        <taxon>Bacteria</taxon>
        <taxon>Pseudomonadati</taxon>
        <taxon>Pseudomonadota</taxon>
        <taxon>Alphaproteobacteria</taxon>
        <taxon>Rhodobacterales</taxon>
        <taxon>Paracoccaceae</taxon>
        <taxon>Pseudaestuariivita</taxon>
    </lineage>
</organism>
<evidence type="ECO:0000256" key="1">
    <source>
        <dbReference type="ARBA" id="ARBA00022617"/>
    </source>
</evidence>
<dbReference type="STRING" id="1317121.ATO11_20380"/>
<name>A0A0L1JKE9_9RHOB</name>
<reference evidence="6 7" key="1">
    <citation type="journal article" date="2015" name="Int. J. Syst. Evol. Microbiol.">
        <title>Aestuariivita atlantica sp. nov., isolated from deep sea sediment of the Atlantic Ocean.</title>
        <authorList>
            <person name="Li G."/>
            <person name="Lai Q."/>
            <person name="Du Y."/>
            <person name="Liu X."/>
            <person name="Sun F."/>
            <person name="Shao Z."/>
        </authorList>
    </citation>
    <scope>NUCLEOTIDE SEQUENCE [LARGE SCALE GENOMIC DNA]</scope>
    <source>
        <strain evidence="6 7">22II-S11-z3</strain>
    </source>
</reference>
<comment type="caution">
    <text evidence="6">The sequence shown here is derived from an EMBL/GenBank/DDBJ whole genome shotgun (WGS) entry which is preliminary data.</text>
</comment>
<evidence type="ECO:0000259" key="5">
    <source>
        <dbReference type="PROSITE" id="PS51007"/>
    </source>
</evidence>
<dbReference type="AlphaFoldDB" id="A0A0L1JKE9"/>
<feature type="domain" description="Cytochrome c" evidence="5">
    <location>
        <begin position="12"/>
        <end position="121"/>
    </location>
</feature>
<evidence type="ECO:0000256" key="3">
    <source>
        <dbReference type="ARBA" id="ARBA00023004"/>
    </source>
</evidence>
<gene>
    <name evidence="6" type="ORF">ATO11_20380</name>
</gene>
<dbReference type="EMBL" id="AQQZ01000025">
    <property type="protein sequence ID" value="KNG91883.1"/>
    <property type="molecule type" value="Genomic_DNA"/>
</dbReference>
<evidence type="ECO:0000313" key="7">
    <source>
        <dbReference type="Proteomes" id="UP000036938"/>
    </source>
</evidence>
<sequence>MAGCEIFQQPRIDVARGKSLFAEQCAACHGADGRGSGSETFGLGVIPPDLTLFASANGGVFPRDQIMSVIDGYYRREHVFNPMPVFGEDDMGPTVIVGEDDSATPVPADLLALANYLESIQQK</sequence>
<dbReference type="GO" id="GO:0046872">
    <property type="term" value="F:metal ion binding"/>
    <property type="evidence" value="ECO:0007669"/>
    <property type="project" value="UniProtKB-KW"/>
</dbReference>
<accession>A0A0L1JKE9</accession>
<evidence type="ECO:0000256" key="4">
    <source>
        <dbReference type="PROSITE-ProRule" id="PRU00433"/>
    </source>
</evidence>
<dbReference type="InterPro" id="IPR036909">
    <property type="entry name" value="Cyt_c-like_dom_sf"/>
</dbReference>